<evidence type="ECO:0000313" key="1">
    <source>
        <dbReference type="EMBL" id="CAH3126528.1"/>
    </source>
</evidence>
<proteinExistence type="predicted"/>
<sequence>TPDKESFSRVAKFLKIHGEILEVEQELYASFRQVRGLDYMTVPEMVHENDLFNIIPTCLRTRLRAFIALGRVKTYLRSTMGQQRVSNIALIKIERAYANSVVNN</sequence>
<gene>
    <name evidence="1" type="ORF">PLOB_00032494</name>
</gene>
<feature type="non-terminal residue" evidence="1">
    <location>
        <position position="104"/>
    </location>
</feature>
<feature type="non-terminal residue" evidence="1">
    <location>
        <position position="1"/>
    </location>
</feature>
<protein>
    <submittedName>
        <fullName evidence="1">Uncharacterized protein</fullName>
    </submittedName>
</protein>
<comment type="caution">
    <text evidence="1">The sequence shown here is derived from an EMBL/GenBank/DDBJ whole genome shotgun (WGS) entry which is preliminary data.</text>
</comment>
<evidence type="ECO:0000313" key="2">
    <source>
        <dbReference type="Proteomes" id="UP001159405"/>
    </source>
</evidence>
<reference evidence="1 2" key="1">
    <citation type="submission" date="2022-05" db="EMBL/GenBank/DDBJ databases">
        <authorList>
            <consortium name="Genoscope - CEA"/>
            <person name="William W."/>
        </authorList>
    </citation>
    <scope>NUCLEOTIDE SEQUENCE [LARGE SCALE GENOMIC DNA]</scope>
</reference>
<organism evidence="1 2">
    <name type="scientific">Porites lobata</name>
    <dbReference type="NCBI Taxonomy" id="104759"/>
    <lineage>
        <taxon>Eukaryota</taxon>
        <taxon>Metazoa</taxon>
        <taxon>Cnidaria</taxon>
        <taxon>Anthozoa</taxon>
        <taxon>Hexacorallia</taxon>
        <taxon>Scleractinia</taxon>
        <taxon>Fungiina</taxon>
        <taxon>Poritidae</taxon>
        <taxon>Porites</taxon>
    </lineage>
</organism>
<dbReference type="Proteomes" id="UP001159405">
    <property type="component" value="Unassembled WGS sequence"/>
</dbReference>
<keyword evidence="2" id="KW-1185">Reference proteome</keyword>
<accession>A0ABN8P1J3</accession>
<name>A0ABN8P1J3_9CNID</name>
<dbReference type="EMBL" id="CALNXK010000042">
    <property type="protein sequence ID" value="CAH3126528.1"/>
    <property type="molecule type" value="Genomic_DNA"/>
</dbReference>